<gene>
    <name evidence="1" type="ORF">HMPREF9087_3504</name>
</gene>
<dbReference type="AlphaFoldDB" id="F0EQ12"/>
<evidence type="ECO:0000313" key="1">
    <source>
        <dbReference type="EMBL" id="EGC67810.1"/>
    </source>
</evidence>
<accession>F0EQ12</accession>
<dbReference type="EMBL" id="AEWT01000039">
    <property type="protein sequence ID" value="EGC67810.1"/>
    <property type="molecule type" value="Genomic_DNA"/>
</dbReference>
<protein>
    <submittedName>
        <fullName evidence="1">Uncharacterized protein</fullName>
    </submittedName>
</protein>
<sequence length="56" mass="6026">MLVPSVAPATTTAPSETVLLTQPEVIGRKKYQDQAEISCSFKAKIDKAFANCSKPD</sequence>
<dbReference type="Proteomes" id="UP000004835">
    <property type="component" value="Unassembled WGS sequence"/>
</dbReference>
<evidence type="ECO:0000313" key="2">
    <source>
        <dbReference type="Proteomes" id="UP000004835"/>
    </source>
</evidence>
<proteinExistence type="predicted"/>
<reference evidence="1 2" key="1">
    <citation type="submission" date="2011-01" db="EMBL/GenBank/DDBJ databases">
        <authorList>
            <person name="Muzny D."/>
            <person name="Qin X."/>
            <person name="Deng J."/>
            <person name="Jiang H."/>
            <person name="Liu Y."/>
            <person name="Qu J."/>
            <person name="Song X.-Z."/>
            <person name="Zhang L."/>
            <person name="Thornton R."/>
            <person name="Coyle M."/>
            <person name="Francisco L."/>
            <person name="Jackson L."/>
            <person name="Javaid M."/>
            <person name="Korchina V."/>
            <person name="Kovar C."/>
            <person name="Mata R."/>
            <person name="Mathew T."/>
            <person name="Ngo R."/>
            <person name="Nguyen L."/>
            <person name="Nguyen N."/>
            <person name="Okwuonu G."/>
            <person name="Ongeri F."/>
            <person name="Pham C."/>
            <person name="Simmons D."/>
            <person name="Wilczek-Boney K."/>
            <person name="Hale W."/>
            <person name="Jakkamsetti A."/>
            <person name="Pham P."/>
            <person name="Ruth R."/>
            <person name="San Lucas F."/>
            <person name="Warren J."/>
            <person name="Zhang J."/>
            <person name="Zhao Z."/>
            <person name="Zhou C."/>
            <person name="Zhu D."/>
            <person name="Lee S."/>
            <person name="Bess C."/>
            <person name="Blankenburg K."/>
            <person name="Forbes L."/>
            <person name="Fu Q."/>
            <person name="Gubbala S."/>
            <person name="Hirani K."/>
            <person name="Jayaseelan J.C."/>
            <person name="Lara F."/>
            <person name="Munidasa M."/>
            <person name="Palculict T."/>
            <person name="Patil S."/>
            <person name="Pu L.-L."/>
            <person name="Saada N."/>
            <person name="Tang L."/>
            <person name="Weissenberger G."/>
            <person name="Zhu Y."/>
            <person name="Hemphill L."/>
            <person name="Shang Y."/>
            <person name="Youmans B."/>
            <person name="Ayvaz T."/>
            <person name="Ross M."/>
            <person name="Santibanez J."/>
            <person name="Aqrawi P."/>
            <person name="Gross S."/>
            <person name="Joshi V."/>
            <person name="Fowler G."/>
            <person name="Nazareth L."/>
            <person name="Reid J."/>
            <person name="Worley K."/>
            <person name="Petrosino J."/>
            <person name="Highlander S."/>
            <person name="Gibbs R."/>
        </authorList>
    </citation>
    <scope>NUCLEOTIDE SEQUENCE [LARGE SCALE GENOMIC DNA]</scope>
    <source>
        <strain evidence="1 2">ATCC 12755</strain>
    </source>
</reference>
<dbReference type="HOGENOM" id="CLU_3007038_0_0_9"/>
<organism evidence="1 2">
    <name type="scientific">Enterococcus casseliflavus ATCC 12755</name>
    <dbReference type="NCBI Taxonomy" id="888066"/>
    <lineage>
        <taxon>Bacteria</taxon>
        <taxon>Bacillati</taxon>
        <taxon>Bacillota</taxon>
        <taxon>Bacilli</taxon>
        <taxon>Lactobacillales</taxon>
        <taxon>Enterococcaceae</taxon>
        <taxon>Enterococcus</taxon>
    </lineage>
</organism>
<name>F0EQ12_ENTCA</name>
<comment type="caution">
    <text evidence="1">The sequence shown here is derived from an EMBL/GenBank/DDBJ whole genome shotgun (WGS) entry which is preliminary data.</text>
</comment>